<feature type="domain" description="CP-type G" evidence="13">
    <location>
        <begin position="179"/>
        <end position="336"/>
    </location>
</feature>
<evidence type="ECO:0000256" key="3">
    <source>
        <dbReference type="ARBA" id="ARBA00022723"/>
    </source>
</evidence>
<feature type="binding site" evidence="10">
    <location>
        <begin position="278"/>
        <end position="286"/>
    </location>
    <ligand>
        <name>GTP</name>
        <dbReference type="ChEBI" id="CHEBI:37565"/>
    </ligand>
</feature>
<evidence type="ECO:0000313" key="15">
    <source>
        <dbReference type="Proteomes" id="UP001361239"/>
    </source>
</evidence>
<keyword evidence="9 10" id="KW-0342">GTP-binding</keyword>
<evidence type="ECO:0000256" key="11">
    <source>
        <dbReference type="SAM" id="MobiDB-lite"/>
    </source>
</evidence>
<evidence type="ECO:0000313" key="14">
    <source>
        <dbReference type="EMBL" id="MEJ5978280.1"/>
    </source>
</evidence>
<comment type="cofactor">
    <cofactor evidence="10">
        <name>Zn(2+)</name>
        <dbReference type="ChEBI" id="CHEBI:29105"/>
    </cofactor>
    <text evidence="10">Binds 1 zinc ion per subunit.</text>
</comment>
<dbReference type="EMBL" id="JBBHJZ010000003">
    <property type="protein sequence ID" value="MEJ5978280.1"/>
    <property type="molecule type" value="Genomic_DNA"/>
</dbReference>
<name>A0ABU8RYX8_9SPHN</name>
<feature type="region of interest" description="Disordered" evidence="11">
    <location>
        <begin position="396"/>
        <end position="432"/>
    </location>
</feature>
<evidence type="ECO:0000256" key="9">
    <source>
        <dbReference type="ARBA" id="ARBA00023134"/>
    </source>
</evidence>
<keyword evidence="1 10" id="KW-0963">Cytoplasm</keyword>
<comment type="caution">
    <text evidence="14">The sequence shown here is derived from an EMBL/GenBank/DDBJ whole genome shotgun (WGS) entry which is preliminary data.</text>
</comment>
<feature type="domain" description="EngC GTPase" evidence="12">
    <location>
        <begin position="187"/>
        <end position="334"/>
    </location>
</feature>
<evidence type="ECO:0000256" key="5">
    <source>
        <dbReference type="ARBA" id="ARBA00022741"/>
    </source>
</evidence>
<evidence type="ECO:0000256" key="8">
    <source>
        <dbReference type="ARBA" id="ARBA00022884"/>
    </source>
</evidence>
<comment type="similarity">
    <text evidence="10">Belongs to the TRAFAC class YlqF/YawG GTPase family. RsgA subfamily.</text>
</comment>
<dbReference type="NCBIfam" id="TIGR00157">
    <property type="entry name" value="ribosome small subunit-dependent GTPase A"/>
    <property type="match status" value="1"/>
</dbReference>
<keyword evidence="8 10" id="KW-0694">RNA-binding</keyword>
<evidence type="ECO:0000256" key="10">
    <source>
        <dbReference type="HAMAP-Rule" id="MF_01820"/>
    </source>
</evidence>
<keyword evidence="7 10" id="KW-0862">Zinc</keyword>
<dbReference type="EC" id="3.6.1.-" evidence="10"/>
<feature type="binding site" evidence="10">
    <location>
        <position position="372"/>
    </location>
    <ligand>
        <name>Zn(2+)</name>
        <dbReference type="ChEBI" id="CHEBI:29105"/>
    </ligand>
</feature>
<dbReference type="SUPFAM" id="SSF52540">
    <property type="entry name" value="P-loop containing nucleoside triphosphate hydrolases"/>
    <property type="match status" value="1"/>
</dbReference>
<dbReference type="Gene3D" id="3.40.50.300">
    <property type="entry name" value="P-loop containing nucleotide triphosphate hydrolases"/>
    <property type="match status" value="1"/>
</dbReference>
<keyword evidence="15" id="KW-1185">Reference proteome</keyword>
<dbReference type="InterPro" id="IPR030378">
    <property type="entry name" value="G_CP_dom"/>
</dbReference>
<evidence type="ECO:0000256" key="1">
    <source>
        <dbReference type="ARBA" id="ARBA00022490"/>
    </source>
</evidence>
<keyword evidence="5 10" id="KW-0547">Nucleotide-binding</keyword>
<feature type="compositionally biased region" description="Basic and acidic residues" evidence="11">
    <location>
        <begin position="407"/>
        <end position="419"/>
    </location>
</feature>
<evidence type="ECO:0000256" key="4">
    <source>
        <dbReference type="ARBA" id="ARBA00022730"/>
    </source>
</evidence>
<feature type="binding site" evidence="10">
    <location>
        <position position="364"/>
    </location>
    <ligand>
        <name>Zn(2+)</name>
        <dbReference type="ChEBI" id="CHEBI:29105"/>
    </ligand>
</feature>
<dbReference type="PANTHER" id="PTHR32120:SF10">
    <property type="entry name" value="SMALL RIBOSOMAL SUBUNIT BIOGENESIS GTPASE RSGA"/>
    <property type="match status" value="1"/>
</dbReference>
<dbReference type="Proteomes" id="UP001361239">
    <property type="component" value="Unassembled WGS sequence"/>
</dbReference>
<evidence type="ECO:0000259" key="13">
    <source>
        <dbReference type="PROSITE" id="PS51721"/>
    </source>
</evidence>
<organism evidence="14 15">
    <name type="scientific">Novosphingobium anseongense</name>
    <dbReference type="NCBI Taxonomy" id="3133436"/>
    <lineage>
        <taxon>Bacteria</taxon>
        <taxon>Pseudomonadati</taxon>
        <taxon>Pseudomonadota</taxon>
        <taxon>Alphaproteobacteria</taxon>
        <taxon>Sphingomonadales</taxon>
        <taxon>Sphingomonadaceae</taxon>
        <taxon>Novosphingobium</taxon>
    </lineage>
</organism>
<reference evidence="14 15" key="1">
    <citation type="submission" date="2024-03" db="EMBL/GenBank/DDBJ databases">
        <authorList>
            <person name="Jo J.-H."/>
        </authorList>
    </citation>
    <scope>NUCLEOTIDE SEQUENCE [LARGE SCALE GENOMIC DNA]</scope>
    <source>
        <strain evidence="14 15">PS1R-30</strain>
    </source>
</reference>
<feature type="binding site" evidence="10">
    <location>
        <position position="359"/>
    </location>
    <ligand>
        <name>Zn(2+)</name>
        <dbReference type="ChEBI" id="CHEBI:29105"/>
    </ligand>
</feature>
<keyword evidence="4 10" id="KW-0699">rRNA-binding</keyword>
<dbReference type="Pfam" id="PF03193">
    <property type="entry name" value="RsgA_GTPase"/>
    <property type="match status" value="1"/>
</dbReference>
<evidence type="ECO:0000256" key="2">
    <source>
        <dbReference type="ARBA" id="ARBA00022517"/>
    </source>
</evidence>
<feature type="binding site" evidence="10">
    <location>
        <position position="366"/>
    </location>
    <ligand>
        <name>Zn(2+)</name>
        <dbReference type="ChEBI" id="CHEBI:29105"/>
    </ligand>
</feature>
<dbReference type="Gene3D" id="1.10.40.50">
    <property type="entry name" value="Probable gtpase engc, domain 3"/>
    <property type="match status" value="1"/>
</dbReference>
<feature type="binding site" evidence="10">
    <location>
        <begin position="226"/>
        <end position="229"/>
    </location>
    <ligand>
        <name>GTP</name>
        <dbReference type="ChEBI" id="CHEBI:37565"/>
    </ligand>
</feature>
<dbReference type="InterPro" id="IPR010914">
    <property type="entry name" value="RsgA_GTPase_dom"/>
</dbReference>
<keyword evidence="6 10" id="KW-0378">Hydrolase</keyword>
<gene>
    <name evidence="10 14" type="primary">rsgA</name>
    <name evidence="14" type="ORF">WG901_16630</name>
</gene>
<protein>
    <recommendedName>
        <fullName evidence="10">Small ribosomal subunit biogenesis GTPase RsgA</fullName>
        <ecNumber evidence="10">3.6.1.-</ecNumber>
    </recommendedName>
</protein>
<comment type="subunit">
    <text evidence="10">Monomer. Associates with 30S ribosomal subunit, binds 16S rRNA.</text>
</comment>
<evidence type="ECO:0000259" key="12">
    <source>
        <dbReference type="PROSITE" id="PS50936"/>
    </source>
</evidence>
<dbReference type="HAMAP" id="MF_01820">
    <property type="entry name" value="GTPase_RsgA"/>
    <property type="match status" value="1"/>
</dbReference>
<dbReference type="PANTHER" id="PTHR32120">
    <property type="entry name" value="SMALL RIBOSOMAL SUBUNIT BIOGENESIS GTPASE RSGA"/>
    <property type="match status" value="1"/>
</dbReference>
<dbReference type="InterPro" id="IPR027417">
    <property type="entry name" value="P-loop_NTPase"/>
</dbReference>
<keyword evidence="3 10" id="KW-0479">Metal-binding</keyword>
<sequence>MTDFIRLGSFEPNEVQSRLRTRNGDQRHRQAGICSVRALIERPSARIYNALFSRCDPSIDPAPFGSQGTPARESPQPKLMALFDPRLAELGWKPFFSAQISSEEETDCLPVRVMAVHRGKIAVAGAGMEALIEPRIPGADAEEHRPATGDWLLLHRENLQPVRLLRRASLFKRIAAGGRQKLQVIAANVDTVFIVASCNQDFNIARIERYLVLAQEVQVPAVVVLTKMDLADEPERFAEEVRRFRPDLAVETVNARDAASVARLADWCGEGQTVALVGSSGVGKSTLVNTLRGSDNIATQAVREEDGKGRHTTTVREMHRLERGGWLLDTPGMRELQLADTAAGLAEVFDDIVAITRQCRFSNCSHGAEPGCSVRPALATGQINRDRFDRWCKLASEDTANSGRSTTRRDRADAAERRAQSHAKKPGKGPRR</sequence>
<evidence type="ECO:0000256" key="7">
    <source>
        <dbReference type="ARBA" id="ARBA00022833"/>
    </source>
</evidence>
<feature type="compositionally biased region" description="Basic residues" evidence="11">
    <location>
        <begin position="420"/>
        <end position="432"/>
    </location>
</feature>
<comment type="function">
    <text evidence="10">One of several proteins that assist in the late maturation steps of the functional core of the 30S ribosomal subunit. Helps release RbfA from mature subunits. May play a role in the assembly of ribosomal proteins into the subunit. Circularly permuted GTPase that catalyzes slow GTP hydrolysis, GTPase activity is stimulated by the 30S ribosomal subunit.</text>
</comment>
<dbReference type="PROSITE" id="PS51721">
    <property type="entry name" value="G_CP"/>
    <property type="match status" value="1"/>
</dbReference>
<keyword evidence="2 10" id="KW-0690">Ribosome biogenesis</keyword>
<proteinExistence type="inferred from homology"/>
<dbReference type="RefSeq" id="WP_339588213.1">
    <property type="nucleotide sequence ID" value="NZ_JBBHJZ010000003.1"/>
</dbReference>
<dbReference type="PROSITE" id="PS50936">
    <property type="entry name" value="ENGC_GTPASE"/>
    <property type="match status" value="1"/>
</dbReference>
<comment type="subcellular location">
    <subcellularLocation>
        <location evidence="10">Cytoplasm</location>
    </subcellularLocation>
</comment>
<evidence type="ECO:0000256" key="6">
    <source>
        <dbReference type="ARBA" id="ARBA00022801"/>
    </source>
</evidence>
<dbReference type="CDD" id="cd01854">
    <property type="entry name" value="YjeQ_EngC"/>
    <property type="match status" value="1"/>
</dbReference>
<accession>A0ABU8RYX8</accession>
<dbReference type="InterPro" id="IPR004881">
    <property type="entry name" value="Ribosome_biogen_GTPase_RsgA"/>
</dbReference>